<dbReference type="OrthoDB" id="9811281at2"/>
<dbReference type="eggNOG" id="COG2010">
    <property type="taxonomic scope" value="Bacteria"/>
</dbReference>
<evidence type="ECO:0000256" key="6">
    <source>
        <dbReference type="ARBA" id="ARBA00022519"/>
    </source>
</evidence>
<keyword evidence="17" id="KW-0406">Ion transport</keyword>
<keyword evidence="9 22" id="KW-0812">Transmembrane</keyword>
<evidence type="ECO:0000256" key="21">
    <source>
        <dbReference type="PIRSR" id="PIRSR000006-2"/>
    </source>
</evidence>
<feature type="binding site" description="axial binding residue" evidence="20">
    <location>
        <position position="134"/>
    </location>
    <ligand>
        <name>heme c</name>
        <dbReference type="ChEBI" id="CHEBI:61717"/>
        <label>1</label>
    </ligand>
    <ligandPart>
        <name>Fe</name>
        <dbReference type="ChEBI" id="CHEBI:18248"/>
    </ligandPart>
</feature>
<evidence type="ECO:0000256" key="16">
    <source>
        <dbReference type="ARBA" id="ARBA00023004"/>
    </source>
</evidence>
<accession>A7I354</accession>
<dbReference type="PANTHER" id="PTHR33751">
    <property type="entry name" value="CBB3-TYPE CYTOCHROME C OXIDASE SUBUNIT FIXP"/>
    <property type="match status" value="1"/>
</dbReference>
<evidence type="ECO:0000256" key="7">
    <source>
        <dbReference type="ARBA" id="ARBA00022617"/>
    </source>
</evidence>
<dbReference type="PROSITE" id="PS51007">
    <property type="entry name" value="CYTC"/>
    <property type="match status" value="2"/>
</dbReference>
<keyword evidence="18 22" id="KW-0472">Membrane</keyword>
<evidence type="ECO:0000256" key="19">
    <source>
        <dbReference type="ARBA" id="ARBA00029635"/>
    </source>
</evidence>
<dbReference type="Pfam" id="PF13442">
    <property type="entry name" value="Cytochrome_CBB3"/>
    <property type="match status" value="1"/>
</dbReference>
<evidence type="ECO:0000256" key="13">
    <source>
        <dbReference type="ARBA" id="ARBA00022982"/>
    </source>
</evidence>
<evidence type="ECO:0000256" key="9">
    <source>
        <dbReference type="ARBA" id="ARBA00022692"/>
    </source>
</evidence>
<keyword evidence="7 21" id="KW-0349">Heme</keyword>
<feature type="transmembrane region" description="Helical" evidence="22">
    <location>
        <begin position="63"/>
        <end position="81"/>
    </location>
</feature>
<evidence type="ECO:0000256" key="17">
    <source>
        <dbReference type="ARBA" id="ARBA00023065"/>
    </source>
</evidence>
<dbReference type="AlphaFoldDB" id="A7I354"/>
<dbReference type="Pfam" id="PF14715">
    <property type="entry name" value="FixP_N"/>
    <property type="match status" value="1"/>
</dbReference>
<comment type="subcellular location">
    <subcellularLocation>
        <location evidence="1">Cell inner membrane</location>
    </subcellularLocation>
</comment>
<keyword evidence="16 20" id="KW-0408">Iron</keyword>
<evidence type="ECO:0000259" key="23">
    <source>
        <dbReference type="PROSITE" id="PS51007"/>
    </source>
</evidence>
<keyword evidence="14 22" id="KW-1133">Transmembrane helix</keyword>
<name>A7I354_CAMHC</name>
<feature type="domain" description="Cytochrome c" evidence="23">
    <location>
        <begin position="210"/>
        <end position="302"/>
    </location>
</feature>
<evidence type="ECO:0000256" key="4">
    <source>
        <dbReference type="ARBA" id="ARBA00022448"/>
    </source>
</evidence>
<evidence type="ECO:0000256" key="1">
    <source>
        <dbReference type="ARBA" id="ARBA00004533"/>
    </source>
</evidence>
<evidence type="ECO:0000256" key="12">
    <source>
        <dbReference type="ARBA" id="ARBA00022781"/>
    </source>
</evidence>
<dbReference type="HOGENOM" id="CLU_986691_0_0_7"/>
<feature type="binding site" description="axial binding residue" evidence="20">
    <location>
        <position position="279"/>
    </location>
    <ligand>
        <name>heme c</name>
        <dbReference type="ChEBI" id="CHEBI:61717"/>
        <label>1</label>
    </ligand>
    <ligandPart>
        <name>Fe</name>
        <dbReference type="ChEBI" id="CHEBI:18248"/>
    </ligandPart>
</feature>
<evidence type="ECO:0000256" key="18">
    <source>
        <dbReference type="ARBA" id="ARBA00023136"/>
    </source>
</evidence>
<dbReference type="InterPro" id="IPR038414">
    <property type="entry name" value="CcoP_N_sf"/>
</dbReference>
<dbReference type="InterPro" id="IPR032858">
    <property type="entry name" value="CcoP_N"/>
</dbReference>
<dbReference type="EMBL" id="CP000776">
    <property type="protein sequence ID" value="ABS51929.1"/>
    <property type="molecule type" value="Genomic_DNA"/>
</dbReference>
<gene>
    <name evidence="24" type="ordered locus">CHAB381_1396</name>
</gene>
<comment type="cofactor">
    <cofactor evidence="21">
        <name>heme c</name>
        <dbReference type="ChEBI" id="CHEBI:61717"/>
    </cofactor>
    <text evidence="21">Binds 2 heme C groups per subunit.</text>
</comment>
<dbReference type="GO" id="GO:0020037">
    <property type="term" value="F:heme binding"/>
    <property type="evidence" value="ECO:0007669"/>
    <property type="project" value="InterPro"/>
</dbReference>
<dbReference type="RefSeq" id="WP_012109248.1">
    <property type="nucleotide sequence ID" value="NC_009714.1"/>
</dbReference>
<evidence type="ECO:0000256" key="20">
    <source>
        <dbReference type="PIRSR" id="PIRSR000006-1"/>
    </source>
</evidence>
<dbReference type="InterPro" id="IPR009056">
    <property type="entry name" value="Cyt_c-like_dom"/>
</dbReference>
<feature type="binding site" description="covalent" evidence="21">
    <location>
        <position position="133"/>
    </location>
    <ligand>
        <name>heme c</name>
        <dbReference type="ChEBI" id="CHEBI:61717"/>
        <label>1</label>
    </ligand>
</feature>
<keyword evidence="15" id="KW-0560">Oxidoreductase</keyword>
<dbReference type="InterPro" id="IPR004678">
    <property type="entry name" value="Cyt_c_oxidase_cbb3_su3"/>
</dbReference>
<keyword evidence="25" id="KW-1185">Reference proteome</keyword>
<evidence type="ECO:0000256" key="22">
    <source>
        <dbReference type="SAM" id="Phobius"/>
    </source>
</evidence>
<proteinExistence type="inferred from homology"/>
<dbReference type="GO" id="GO:0046872">
    <property type="term" value="F:metal ion binding"/>
    <property type="evidence" value="ECO:0007669"/>
    <property type="project" value="UniProtKB-KW"/>
</dbReference>
<dbReference type="Proteomes" id="UP000002407">
    <property type="component" value="Chromosome"/>
</dbReference>
<evidence type="ECO:0000256" key="14">
    <source>
        <dbReference type="ARBA" id="ARBA00022989"/>
    </source>
</evidence>
<keyword evidence="6" id="KW-0997">Cell inner membrane</keyword>
<keyword evidence="12" id="KW-0375">Hydrogen ion transport</keyword>
<reference evidence="25" key="1">
    <citation type="submission" date="2007-07" db="EMBL/GenBank/DDBJ databases">
        <title>Complete genome sequence of Campylobacter hominis ATCC BAA-381, a commensal isolated from the human gastrointestinal tract.</title>
        <authorList>
            <person name="Fouts D.E."/>
            <person name="Mongodin E.F."/>
            <person name="Puiu D."/>
            <person name="Sebastian Y."/>
            <person name="Miller W.G."/>
            <person name="Mandrell R.E."/>
            <person name="Nelson K.E."/>
        </authorList>
    </citation>
    <scope>NUCLEOTIDE SEQUENCE [LARGE SCALE GENOMIC DNA]</scope>
    <source>
        <strain evidence="25">ATCC BAA-381 / LMG 19568 / NCTC 13146 / CH001A</strain>
    </source>
</reference>
<comment type="similarity">
    <text evidence="3">Belongs to the CcoP / FixP family.</text>
</comment>
<protein>
    <recommendedName>
        <fullName evidence="19">Cytochrome c oxidase subunit III</fullName>
    </recommendedName>
</protein>
<evidence type="ECO:0000313" key="25">
    <source>
        <dbReference type="Proteomes" id="UP000002407"/>
    </source>
</evidence>
<dbReference type="PIRSF" id="PIRSF000006">
    <property type="entry name" value="Cbb3-Cox_fixP"/>
    <property type="match status" value="1"/>
</dbReference>
<feature type="binding site" description="covalent" evidence="21">
    <location>
        <position position="226"/>
    </location>
    <ligand>
        <name>heme c</name>
        <dbReference type="ChEBI" id="CHEBI:61717"/>
        <label>2</label>
    </ligand>
</feature>
<sequence length="304" mass="33068">MEKSFFNLSDNVNTLSLLGALLILLISFFVIKGYFNKMKEKSNKELSGDTWDGIGELHNDLPVGWAITFILLIVWAIWYFMMGYPLNSYSQVGEYNEEVAAHTAKFEEKFVNADQETLVQMGEGIFFVKCSQCHGVSGDGINGKARDLSKWGNEEGIYNTIIKGSAGLGYGGGVMLPMGNGLIQNEDEAKAVSAYIAKEISAVKTTKNPELVDQGRELYANTCASCHGVDGNAEASGMGDIYPSISNYGSSKFVVDVLNRGKKGTIGAEDGVKDGIGEMPNFHNMLNDTQKKAVGEFIISNFAK</sequence>
<dbReference type="InterPro" id="IPR036909">
    <property type="entry name" value="Cyt_c-like_dom_sf"/>
</dbReference>
<evidence type="ECO:0000256" key="3">
    <source>
        <dbReference type="ARBA" id="ARBA00006113"/>
    </source>
</evidence>
<keyword evidence="11" id="KW-0677">Repeat</keyword>
<evidence type="ECO:0000256" key="11">
    <source>
        <dbReference type="ARBA" id="ARBA00022737"/>
    </source>
</evidence>
<keyword evidence="10 20" id="KW-0479">Metal-binding</keyword>
<evidence type="ECO:0000256" key="10">
    <source>
        <dbReference type="ARBA" id="ARBA00022723"/>
    </source>
</evidence>
<feature type="transmembrane region" description="Helical" evidence="22">
    <location>
        <begin position="12"/>
        <end position="35"/>
    </location>
</feature>
<evidence type="ECO:0000256" key="8">
    <source>
        <dbReference type="ARBA" id="ARBA00022660"/>
    </source>
</evidence>
<dbReference type="Pfam" id="PF00034">
    <property type="entry name" value="Cytochrom_C"/>
    <property type="match status" value="1"/>
</dbReference>
<feature type="binding site" description="covalent" evidence="21">
    <location>
        <position position="223"/>
    </location>
    <ligand>
        <name>heme c</name>
        <dbReference type="ChEBI" id="CHEBI:61717"/>
        <label>2</label>
    </ligand>
</feature>
<dbReference type="InterPro" id="IPR050597">
    <property type="entry name" value="Cytochrome_c_Oxidase_Subunit"/>
</dbReference>
<dbReference type="GO" id="GO:0005886">
    <property type="term" value="C:plasma membrane"/>
    <property type="evidence" value="ECO:0007669"/>
    <property type="project" value="UniProtKB-SubCell"/>
</dbReference>
<dbReference type="GO" id="GO:0006119">
    <property type="term" value="P:oxidative phosphorylation"/>
    <property type="evidence" value="ECO:0007669"/>
    <property type="project" value="UniProtKB-UniPathway"/>
</dbReference>
<dbReference type="GO" id="GO:1902600">
    <property type="term" value="P:proton transmembrane transport"/>
    <property type="evidence" value="ECO:0007669"/>
    <property type="project" value="UniProtKB-KW"/>
</dbReference>
<dbReference type="SUPFAM" id="SSF46626">
    <property type="entry name" value="Cytochrome c"/>
    <property type="match status" value="2"/>
</dbReference>
<dbReference type="Gene3D" id="6.10.280.130">
    <property type="match status" value="1"/>
</dbReference>
<dbReference type="GO" id="GO:0009055">
    <property type="term" value="F:electron transfer activity"/>
    <property type="evidence" value="ECO:0007669"/>
    <property type="project" value="InterPro"/>
</dbReference>
<keyword evidence="4" id="KW-0813">Transport</keyword>
<evidence type="ECO:0000256" key="5">
    <source>
        <dbReference type="ARBA" id="ARBA00022475"/>
    </source>
</evidence>
<keyword evidence="8" id="KW-0679">Respiratory chain</keyword>
<feature type="binding site" description="covalent" evidence="21">
    <location>
        <position position="130"/>
    </location>
    <ligand>
        <name>heme c</name>
        <dbReference type="ChEBI" id="CHEBI:61717"/>
        <label>1</label>
    </ligand>
</feature>
<evidence type="ECO:0000256" key="15">
    <source>
        <dbReference type="ARBA" id="ARBA00023002"/>
    </source>
</evidence>
<feature type="binding site" description="axial binding residue" evidence="20">
    <location>
        <position position="175"/>
    </location>
    <ligand>
        <name>heme c</name>
        <dbReference type="ChEBI" id="CHEBI:61717"/>
        <label>2</label>
    </ligand>
    <ligandPart>
        <name>Fe</name>
        <dbReference type="ChEBI" id="CHEBI:18248"/>
    </ligandPart>
</feature>
<evidence type="ECO:0000256" key="2">
    <source>
        <dbReference type="ARBA" id="ARBA00004673"/>
    </source>
</evidence>
<dbReference type="GO" id="GO:0016491">
    <property type="term" value="F:oxidoreductase activity"/>
    <property type="evidence" value="ECO:0007669"/>
    <property type="project" value="UniProtKB-KW"/>
</dbReference>
<keyword evidence="13" id="KW-0249">Electron transport</keyword>
<keyword evidence="5" id="KW-1003">Cell membrane</keyword>
<dbReference type="UniPathway" id="UPA00705"/>
<organism evidence="24 25">
    <name type="scientific">Campylobacter hominis (strain ATCC BAA-381 / DSM 21671 / CCUG 45161 / LMG 19568 / NCTC 13146 / CH001A)</name>
    <dbReference type="NCBI Taxonomy" id="360107"/>
    <lineage>
        <taxon>Bacteria</taxon>
        <taxon>Pseudomonadati</taxon>
        <taxon>Campylobacterota</taxon>
        <taxon>Epsilonproteobacteria</taxon>
        <taxon>Campylobacterales</taxon>
        <taxon>Campylobacteraceae</taxon>
        <taxon>Campylobacter</taxon>
    </lineage>
</organism>
<dbReference type="STRING" id="360107.CHAB381_1396"/>
<feature type="binding site" description="axial binding residue" evidence="20">
    <location>
        <position position="227"/>
    </location>
    <ligand>
        <name>heme c</name>
        <dbReference type="ChEBI" id="CHEBI:61717"/>
        <label>2</label>
    </ligand>
    <ligandPart>
        <name>Fe</name>
        <dbReference type="ChEBI" id="CHEBI:18248"/>
    </ligandPart>
</feature>
<feature type="domain" description="Cytochrome c" evidence="23">
    <location>
        <begin position="117"/>
        <end position="200"/>
    </location>
</feature>
<dbReference type="PANTHER" id="PTHR33751:SF1">
    <property type="entry name" value="CBB3-TYPE CYTOCHROME C OXIDASE SUBUNIT FIXP"/>
    <property type="match status" value="1"/>
</dbReference>
<evidence type="ECO:0000313" key="24">
    <source>
        <dbReference type="EMBL" id="ABS51929.1"/>
    </source>
</evidence>
<dbReference type="KEGG" id="cha:CHAB381_1396"/>
<dbReference type="Gene3D" id="1.10.760.10">
    <property type="entry name" value="Cytochrome c-like domain"/>
    <property type="match status" value="2"/>
</dbReference>
<comment type="pathway">
    <text evidence="2">Energy metabolism; oxidative phosphorylation.</text>
</comment>